<evidence type="ECO:0000313" key="2">
    <source>
        <dbReference type="EMBL" id="TKC88660.1"/>
    </source>
</evidence>
<evidence type="ECO:0000313" key="3">
    <source>
        <dbReference type="Proteomes" id="UP000305539"/>
    </source>
</evidence>
<keyword evidence="3" id="KW-1185">Reference proteome</keyword>
<organism evidence="2 3">
    <name type="scientific">Trinickia terrae</name>
    <dbReference type="NCBI Taxonomy" id="2571161"/>
    <lineage>
        <taxon>Bacteria</taxon>
        <taxon>Pseudomonadati</taxon>
        <taxon>Pseudomonadota</taxon>
        <taxon>Betaproteobacteria</taxon>
        <taxon>Burkholderiales</taxon>
        <taxon>Burkholderiaceae</taxon>
        <taxon>Trinickia</taxon>
    </lineage>
</organism>
<dbReference type="OrthoDB" id="5449026at2"/>
<proteinExistence type="predicted"/>
<dbReference type="AlphaFoldDB" id="A0A4V5PIT9"/>
<feature type="region of interest" description="Disordered" evidence="1">
    <location>
        <begin position="43"/>
        <end position="83"/>
    </location>
</feature>
<gene>
    <name evidence="2" type="ORF">FAZ69_12950</name>
</gene>
<dbReference type="Proteomes" id="UP000305539">
    <property type="component" value="Unassembled WGS sequence"/>
</dbReference>
<feature type="compositionally biased region" description="Basic residues" evidence="1">
    <location>
        <begin position="43"/>
        <end position="53"/>
    </location>
</feature>
<reference evidence="2 3" key="1">
    <citation type="submission" date="2019-04" db="EMBL/GenBank/DDBJ databases">
        <title>Trinickia sp. 7GSK02, isolated from subtropical forest soil.</title>
        <authorList>
            <person name="Gao Z.-H."/>
            <person name="Qiu L.-H."/>
        </authorList>
    </citation>
    <scope>NUCLEOTIDE SEQUENCE [LARGE SCALE GENOMIC DNA]</scope>
    <source>
        <strain evidence="2 3">7GSK02</strain>
    </source>
</reference>
<accession>A0A4V5PIT9</accession>
<evidence type="ECO:0000256" key="1">
    <source>
        <dbReference type="SAM" id="MobiDB-lite"/>
    </source>
</evidence>
<dbReference type="EMBL" id="SWJE01000006">
    <property type="protein sequence ID" value="TKC88660.1"/>
    <property type="molecule type" value="Genomic_DNA"/>
</dbReference>
<sequence length="83" mass="9064">MRRCCDAARSLWVLHPDRQVTPWAGRYIVVVDSERKTRPCVRGFRHGRSRGRSPPHDLASNTPASATAKPAICAADSASPNPA</sequence>
<name>A0A4V5PIT9_9BURK</name>
<protein>
    <submittedName>
        <fullName evidence="2">Uncharacterized protein</fullName>
    </submittedName>
</protein>
<comment type="caution">
    <text evidence="2">The sequence shown here is derived from an EMBL/GenBank/DDBJ whole genome shotgun (WGS) entry which is preliminary data.</text>
</comment>